<dbReference type="CDD" id="cd07704">
    <property type="entry name" value="IgC1_2_Nectin-3-4_like"/>
    <property type="match status" value="1"/>
</dbReference>
<dbReference type="GO" id="GO:0043296">
    <property type="term" value="C:apical junction complex"/>
    <property type="evidence" value="ECO:0007669"/>
    <property type="project" value="TreeGrafter"/>
</dbReference>
<dbReference type="GeneTree" id="ENSGT00940000156028"/>
<dbReference type="FunFam" id="2.60.40.10:FF:000298">
    <property type="entry name" value="Nectin cell adhesion molecule 3"/>
    <property type="match status" value="1"/>
</dbReference>
<evidence type="ECO:0000256" key="16">
    <source>
        <dbReference type="SAM" id="Phobius"/>
    </source>
</evidence>
<evidence type="ECO:0000256" key="10">
    <source>
        <dbReference type="ARBA" id="ARBA00022989"/>
    </source>
</evidence>
<sequence>TQISWEKVHGKSTQTIAVHHPEYGFSVQGEYRGRVSFKNYSLTDATIILNNISFSDSGEYVCKAVTFPLGNAQSSTTVTVLGMLGPNSLIDGENQTIAAICTAATGKPGADIEWQGGFGEVESISTLFPNETVTVVSQYKLIPTKFARGRRITCVVRHPALEKEMRYPYTLDILYAPEVSVTGYDGNWFIGREHVQLRCNADANPLPMEFTWTRLDGQWPEGLMSSNNTLHFNSPLTYNYTGTYVCKVTNSLGQRSDQKAIYILGELLFLLSLPKPPEIMLLFTGTHFVPSTGAVGGALFLILASVLVGIICYRRRRTFRGDYFAKNYIPPSDMQKESQIDVLQSDDMDSYPDSIKKEIKHPVNSLISKDYLEDPDKPEWNNVDNINRYQERYERPMDYYEGETLGMKYMVGECYDDNEEDFVSHVDGSVISRKEWYV</sequence>
<dbReference type="InterPro" id="IPR003599">
    <property type="entry name" value="Ig_sub"/>
</dbReference>
<dbReference type="PANTHER" id="PTHR23277">
    <property type="entry name" value="NECTIN-RELATED"/>
    <property type="match status" value="1"/>
</dbReference>
<evidence type="ECO:0000256" key="12">
    <source>
        <dbReference type="ARBA" id="ARBA00023157"/>
    </source>
</evidence>
<keyword evidence="4" id="KW-1003">Cell membrane</keyword>
<evidence type="ECO:0000256" key="3">
    <source>
        <dbReference type="ARBA" id="ARBA00007810"/>
    </source>
</evidence>
<evidence type="ECO:0000256" key="11">
    <source>
        <dbReference type="ARBA" id="ARBA00023136"/>
    </source>
</evidence>
<dbReference type="GO" id="GO:0007157">
    <property type="term" value="P:heterophilic cell-cell adhesion via plasma membrane cell adhesion molecules"/>
    <property type="evidence" value="ECO:0007669"/>
    <property type="project" value="TreeGrafter"/>
</dbReference>
<evidence type="ECO:0000313" key="18">
    <source>
        <dbReference type="Ensembl" id="ENSCABP00000004153.1"/>
    </source>
</evidence>
<dbReference type="InterPro" id="IPR033320">
    <property type="entry name" value="IgC1_2_Nectin-3-4-like"/>
</dbReference>
<evidence type="ECO:0000256" key="8">
    <source>
        <dbReference type="ARBA" id="ARBA00022889"/>
    </source>
</evidence>
<dbReference type="Gene3D" id="2.60.40.10">
    <property type="entry name" value="Immunoglobulins"/>
    <property type="match status" value="3"/>
</dbReference>
<keyword evidence="6" id="KW-0732">Signal</keyword>
<evidence type="ECO:0000256" key="14">
    <source>
        <dbReference type="ARBA" id="ARBA00023319"/>
    </source>
</evidence>
<keyword evidence="7" id="KW-0677">Repeat</keyword>
<evidence type="ECO:0000313" key="19">
    <source>
        <dbReference type="Proteomes" id="UP000694404"/>
    </source>
</evidence>
<feature type="domain" description="Ig-like" evidence="17">
    <location>
        <begin position="177"/>
        <end position="262"/>
    </location>
</feature>
<dbReference type="InterPro" id="IPR013162">
    <property type="entry name" value="CD80_C2-set"/>
</dbReference>
<dbReference type="Proteomes" id="UP000694404">
    <property type="component" value="Unplaced"/>
</dbReference>
<dbReference type="GO" id="GO:0046718">
    <property type="term" value="P:symbiont entry into host cell"/>
    <property type="evidence" value="ECO:0007669"/>
    <property type="project" value="InterPro"/>
</dbReference>
<dbReference type="PROSITE" id="PS50835">
    <property type="entry name" value="IG_LIKE"/>
    <property type="match status" value="2"/>
</dbReference>
<dbReference type="GO" id="GO:0005886">
    <property type="term" value="C:plasma membrane"/>
    <property type="evidence" value="ECO:0007669"/>
    <property type="project" value="UniProtKB-SubCell"/>
</dbReference>
<dbReference type="InterPro" id="IPR051427">
    <property type="entry name" value="Nectin/Nectin-like"/>
</dbReference>
<dbReference type="PANTHER" id="PTHR23277:SF12">
    <property type="entry name" value="NECTIN-3"/>
    <property type="match status" value="1"/>
</dbReference>
<keyword evidence="19" id="KW-1185">Reference proteome</keyword>
<evidence type="ECO:0000256" key="5">
    <source>
        <dbReference type="ARBA" id="ARBA00022692"/>
    </source>
</evidence>
<dbReference type="InterPro" id="IPR007110">
    <property type="entry name" value="Ig-like_dom"/>
</dbReference>
<evidence type="ECO:0000256" key="6">
    <source>
        <dbReference type="ARBA" id="ARBA00022729"/>
    </source>
</evidence>
<dbReference type="AlphaFoldDB" id="A0A8C0G5M7"/>
<dbReference type="InterPro" id="IPR036179">
    <property type="entry name" value="Ig-like_dom_sf"/>
</dbReference>
<evidence type="ECO:0000256" key="2">
    <source>
        <dbReference type="ARBA" id="ARBA00004536"/>
    </source>
</evidence>
<dbReference type="GO" id="GO:0007156">
    <property type="term" value="P:homophilic cell adhesion via plasma membrane adhesion molecules"/>
    <property type="evidence" value="ECO:0007669"/>
    <property type="project" value="TreeGrafter"/>
</dbReference>
<keyword evidence="8" id="KW-0130">Cell adhesion</keyword>
<keyword evidence="11 16" id="KW-0472">Membrane</keyword>
<dbReference type="InterPro" id="IPR013783">
    <property type="entry name" value="Ig-like_fold"/>
</dbReference>
<proteinExistence type="inferred from homology"/>
<dbReference type="SMART" id="SM00409">
    <property type="entry name" value="IG"/>
    <property type="match status" value="2"/>
</dbReference>
<reference evidence="18" key="2">
    <citation type="submission" date="2025-09" db="UniProtKB">
        <authorList>
            <consortium name="Ensembl"/>
        </authorList>
    </citation>
    <scope>IDENTIFICATION</scope>
</reference>
<evidence type="ECO:0000256" key="13">
    <source>
        <dbReference type="ARBA" id="ARBA00023180"/>
    </source>
</evidence>
<dbReference type="FunFam" id="2.60.40.10:FF:000511">
    <property type="entry name" value="Nectin cell adhesion molecule 3"/>
    <property type="match status" value="1"/>
</dbReference>
<evidence type="ECO:0000256" key="1">
    <source>
        <dbReference type="ARBA" id="ARBA00004162"/>
    </source>
</evidence>
<name>A0A8C0G5M7_CHEAB</name>
<dbReference type="Pfam" id="PF08205">
    <property type="entry name" value="C2-set_2"/>
    <property type="match status" value="1"/>
</dbReference>
<dbReference type="Pfam" id="PF07686">
    <property type="entry name" value="V-set"/>
    <property type="match status" value="1"/>
</dbReference>
<keyword evidence="5 16" id="KW-0812">Transmembrane</keyword>
<dbReference type="InterPro" id="IPR013106">
    <property type="entry name" value="Ig_V-set"/>
</dbReference>
<evidence type="ECO:0000256" key="15">
    <source>
        <dbReference type="ARBA" id="ARBA00082570"/>
    </source>
</evidence>
<keyword evidence="12" id="KW-1015">Disulfide bond</keyword>
<accession>A0A8C0G5M7</accession>
<keyword evidence="10 16" id="KW-1133">Transmembrane helix</keyword>
<dbReference type="Pfam" id="PF13927">
    <property type="entry name" value="Ig_3"/>
    <property type="match status" value="1"/>
</dbReference>
<evidence type="ECO:0000256" key="4">
    <source>
        <dbReference type="ARBA" id="ARBA00022475"/>
    </source>
</evidence>
<dbReference type="GO" id="GO:0005912">
    <property type="term" value="C:adherens junction"/>
    <property type="evidence" value="ECO:0007669"/>
    <property type="project" value="UniProtKB-SubCell"/>
</dbReference>
<evidence type="ECO:0000256" key="9">
    <source>
        <dbReference type="ARBA" id="ARBA00022949"/>
    </source>
</evidence>
<comment type="similarity">
    <text evidence="3">Belongs to the nectin family.</text>
</comment>
<protein>
    <recommendedName>
        <fullName evidence="15">Nectin cell adhesion molecule 3</fullName>
    </recommendedName>
</protein>
<keyword evidence="14" id="KW-0393">Immunoglobulin domain</keyword>
<feature type="domain" description="Ig-like" evidence="17">
    <location>
        <begin position="1"/>
        <end position="79"/>
    </location>
</feature>
<dbReference type="SUPFAM" id="SSF48726">
    <property type="entry name" value="Immunoglobulin"/>
    <property type="match status" value="3"/>
</dbReference>
<feature type="transmembrane region" description="Helical" evidence="16">
    <location>
        <begin position="288"/>
        <end position="313"/>
    </location>
</feature>
<keyword evidence="9" id="KW-0965">Cell junction</keyword>
<evidence type="ECO:0000259" key="17">
    <source>
        <dbReference type="PROSITE" id="PS50835"/>
    </source>
</evidence>
<dbReference type="OMA" id="KYPVNGY"/>
<organism evidence="18 19">
    <name type="scientific">Chelonoidis abingdonii</name>
    <name type="common">Abingdon island giant tortoise</name>
    <name type="synonym">Testudo abingdonii</name>
    <dbReference type="NCBI Taxonomy" id="106734"/>
    <lineage>
        <taxon>Eukaryota</taxon>
        <taxon>Metazoa</taxon>
        <taxon>Chordata</taxon>
        <taxon>Craniata</taxon>
        <taxon>Vertebrata</taxon>
        <taxon>Euteleostomi</taxon>
        <taxon>Archelosauria</taxon>
        <taxon>Testudinata</taxon>
        <taxon>Testudines</taxon>
        <taxon>Cryptodira</taxon>
        <taxon>Durocryptodira</taxon>
        <taxon>Testudinoidea</taxon>
        <taxon>Testudinidae</taxon>
        <taxon>Chelonoidis</taxon>
    </lineage>
</organism>
<keyword evidence="13" id="KW-0325">Glycoprotein</keyword>
<comment type="subcellular location">
    <subcellularLocation>
        <location evidence="2">Cell junction</location>
        <location evidence="2">Adherens junction</location>
    </subcellularLocation>
    <subcellularLocation>
        <location evidence="1">Cell membrane</location>
        <topology evidence="1">Single-pass membrane protein</topology>
    </subcellularLocation>
</comment>
<dbReference type="Ensembl" id="ENSCABT00000004508.1">
    <property type="protein sequence ID" value="ENSCABP00000004153.1"/>
    <property type="gene ID" value="ENSCABG00000003088.1"/>
</dbReference>
<reference evidence="18" key="1">
    <citation type="submission" date="2025-08" db="UniProtKB">
        <authorList>
            <consortium name="Ensembl"/>
        </authorList>
    </citation>
    <scope>IDENTIFICATION</scope>
</reference>
<evidence type="ECO:0000256" key="7">
    <source>
        <dbReference type="ARBA" id="ARBA00022737"/>
    </source>
</evidence>